<name>A0ABV5SDR8_9ACTN</name>
<dbReference type="GO" id="GO:0016874">
    <property type="term" value="F:ligase activity"/>
    <property type="evidence" value="ECO:0007669"/>
    <property type="project" value="UniProtKB-KW"/>
</dbReference>
<gene>
    <name evidence="1" type="ORF">ACFFSA_42770</name>
</gene>
<dbReference type="InterPro" id="IPR009097">
    <property type="entry name" value="Cyclic_Pdiesterase"/>
</dbReference>
<dbReference type="Pfam" id="PF13563">
    <property type="entry name" value="2_5_RNA_ligase2"/>
    <property type="match status" value="1"/>
</dbReference>
<dbReference type="SUPFAM" id="SSF55144">
    <property type="entry name" value="LigT-like"/>
    <property type="match status" value="1"/>
</dbReference>
<evidence type="ECO:0000313" key="1">
    <source>
        <dbReference type="EMBL" id="MFB9629834.1"/>
    </source>
</evidence>
<protein>
    <submittedName>
        <fullName evidence="1">2'-5' RNA ligase family protein</fullName>
    </submittedName>
</protein>
<dbReference type="RefSeq" id="WP_344984405.1">
    <property type="nucleotide sequence ID" value="NZ_BAAAXV010000001.1"/>
</dbReference>
<accession>A0ABV5SDR8</accession>
<keyword evidence="2" id="KW-1185">Reference proteome</keyword>
<evidence type="ECO:0000313" key="2">
    <source>
        <dbReference type="Proteomes" id="UP001589532"/>
    </source>
</evidence>
<dbReference type="Gene3D" id="3.90.1140.10">
    <property type="entry name" value="Cyclic phosphodiesterase"/>
    <property type="match status" value="1"/>
</dbReference>
<keyword evidence="1" id="KW-0436">Ligase</keyword>
<dbReference type="EMBL" id="JBHMBW010000068">
    <property type="protein sequence ID" value="MFB9629834.1"/>
    <property type="molecule type" value="Genomic_DNA"/>
</dbReference>
<comment type="caution">
    <text evidence="1">The sequence shown here is derived from an EMBL/GenBank/DDBJ whole genome shotgun (WGS) entry which is preliminary data.</text>
</comment>
<reference evidence="1 2" key="1">
    <citation type="submission" date="2024-09" db="EMBL/GenBank/DDBJ databases">
        <authorList>
            <person name="Sun Q."/>
            <person name="Mori K."/>
        </authorList>
    </citation>
    <scope>NUCLEOTIDE SEQUENCE [LARGE SCALE GENOMIC DNA]</scope>
    <source>
        <strain evidence="1 2">JCM 3143</strain>
    </source>
</reference>
<organism evidence="1 2">
    <name type="scientific">Nonomuraea helvata</name>
    <dbReference type="NCBI Taxonomy" id="37484"/>
    <lineage>
        <taxon>Bacteria</taxon>
        <taxon>Bacillati</taxon>
        <taxon>Actinomycetota</taxon>
        <taxon>Actinomycetes</taxon>
        <taxon>Streptosporangiales</taxon>
        <taxon>Streptosporangiaceae</taxon>
        <taxon>Nonomuraea</taxon>
    </lineage>
</organism>
<dbReference type="Proteomes" id="UP001589532">
    <property type="component" value="Unassembled WGS sequence"/>
</dbReference>
<sequence>MSEPCHDDFRNSSNVDGVNERFRTLRYLTNHWDRPAAPRAYYWYLTFEASPQLRPLVKQCQEAISFPYYDLIPESGLHLTLDRIALEREVTSTQLRLIEAAAMRACREIAPFNISIDSLGGTPGALGFSASPGGPIRNLREILREATLSVHPDAPIKDSKFNPHVTIAYCNTADIPAAEAIATVEKLHALPSADVAVKETSLVLLERRQRAYVWQEISRIPLSGQ</sequence>
<proteinExistence type="predicted"/>